<evidence type="ECO:0000313" key="3">
    <source>
        <dbReference type="EMBL" id="WOL06958.1"/>
    </source>
</evidence>
<reference evidence="3 4" key="1">
    <citation type="submission" date="2023-10" db="EMBL/GenBank/DDBJ databases">
        <title>Chromosome-scale genome assembly provides insights into flower coloration mechanisms of Canna indica.</title>
        <authorList>
            <person name="Li C."/>
        </authorList>
    </citation>
    <scope>NUCLEOTIDE SEQUENCE [LARGE SCALE GENOMIC DNA]</scope>
    <source>
        <tissue evidence="3">Flower</tissue>
    </source>
</reference>
<dbReference type="GO" id="GO:0005504">
    <property type="term" value="F:fatty acid binding"/>
    <property type="evidence" value="ECO:0007669"/>
    <property type="project" value="InterPro"/>
</dbReference>
<dbReference type="PANTHER" id="PTHR33122">
    <property type="entry name" value="LIPID BINDING PROTEIN-RELATED"/>
    <property type="match status" value="1"/>
</dbReference>
<dbReference type="CDD" id="cd00010">
    <property type="entry name" value="AAI_LTSS"/>
    <property type="match status" value="1"/>
</dbReference>
<keyword evidence="4" id="KW-1185">Reference proteome</keyword>
<dbReference type="SUPFAM" id="SSF47699">
    <property type="entry name" value="Bifunctional inhibitor/lipid-transfer protein/seed storage 2S albumin"/>
    <property type="match status" value="1"/>
</dbReference>
<evidence type="ECO:0000256" key="1">
    <source>
        <dbReference type="SAM" id="SignalP"/>
    </source>
</evidence>
<dbReference type="SMART" id="SM00499">
    <property type="entry name" value="AAI"/>
    <property type="match status" value="1"/>
</dbReference>
<dbReference type="AlphaFoldDB" id="A0AAQ3QF58"/>
<dbReference type="PROSITE" id="PS51257">
    <property type="entry name" value="PROKAR_LIPOPROTEIN"/>
    <property type="match status" value="1"/>
</dbReference>
<dbReference type="InterPro" id="IPR016140">
    <property type="entry name" value="Bifunc_inhib/LTP/seed_store"/>
</dbReference>
<dbReference type="PANTHER" id="PTHR33122:SF4">
    <property type="entry name" value="OS04G0415800 PROTEIN"/>
    <property type="match status" value="1"/>
</dbReference>
<dbReference type="Proteomes" id="UP001327560">
    <property type="component" value="Chromosome 5"/>
</dbReference>
<evidence type="ECO:0000313" key="4">
    <source>
        <dbReference type="Proteomes" id="UP001327560"/>
    </source>
</evidence>
<dbReference type="InterPro" id="IPR036312">
    <property type="entry name" value="Bifun_inhib/LTP/seed_sf"/>
</dbReference>
<organism evidence="3 4">
    <name type="scientific">Canna indica</name>
    <name type="common">Indian-shot</name>
    <dbReference type="NCBI Taxonomy" id="4628"/>
    <lineage>
        <taxon>Eukaryota</taxon>
        <taxon>Viridiplantae</taxon>
        <taxon>Streptophyta</taxon>
        <taxon>Embryophyta</taxon>
        <taxon>Tracheophyta</taxon>
        <taxon>Spermatophyta</taxon>
        <taxon>Magnoliopsida</taxon>
        <taxon>Liliopsida</taxon>
        <taxon>Zingiberales</taxon>
        <taxon>Cannaceae</taxon>
        <taxon>Canna</taxon>
    </lineage>
</organism>
<feature type="domain" description="Bifunctional inhibitor/plant lipid transfer protein/seed storage helical" evidence="2">
    <location>
        <begin position="31"/>
        <end position="112"/>
    </location>
</feature>
<sequence>MEVSAKFLCMLALFLVACSSGSERAAGARECGSVPVNRMALKMAPCRSAAKDAKAQVSAGCCTAVKNMSRNPSCLCAVMLSDTAKRAGVKPEVAITIPKRCNLADRPVGYKCGGIGLLYASVKSCLNRLNPSEIGLNRKKSRTGFTGASQKV</sequence>
<dbReference type="Gene3D" id="1.10.110.10">
    <property type="entry name" value="Plant lipid-transfer and hydrophobic proteins"/>
    <property type="match status" value="1"/>
</dbReference>
<evidence type="ECO:0000259" key="2">
    <source>
        <dbReference type="SMART" id="SM00499"/>
    </source>
</evidence>
<gene>
    <name evidence="3" type="ORF">Cni_G15693</name>
</gene>
<proteinExistence type="predicted"/>
<dbReference type="GO" id="GO:0009627">
    <property type="term" value="P:systemic acquired resistance"/>
    <property type="evidence" value="ECO:0007669"/>
    <property type="project" value="InterPro"/>
</dbReference>
<protein>
    <recommendedName>
        <fullName evidence="2">Bifunctional inhibitor/plant lipid transfer protein/seed storage helical domain-containing protein</fullName>
    </recommendedName>
</protein>
<accession>A0AAQ3QF58</accession>
<dbReference type="InterPro" id="IPR039265">
    <property type="entry name" value="DIR1-like"/>
</dbReference>
<dbReference type="Pfam" id="PF14368">
    <property type="entry name" value="LTP_2"/>
    <property type="match status" value="1"/>
</dbReference>
<feature type="chain" id="PRO_5042832356" description="Bifunctional inhibitor/plant lipid transfer protein/seed storage helical domain-containing protein" evidence="1">
    <location>
        <begin position="22"/>
        <end position="152"/>
    </location>
</feature>
<name>A0AAQ3QF58_9LILI</name>
<keyword evidence="1" id="KW-0732">Signal</keyword>
<feature type="signal peptide" evidence="1">
    <location>
        <begin position="1"/>
        <end position="21"/>
    </location>
</feature>
<dbReference type="EMBL" id="CP136894">
    <property type="protein sequence ID" value="WOL06958.1"/>
    <property type="molecule type" value="Genomic_DNA"/>
</dbReference>